<dbReference type="AlphaFoldDB" id="A0A4Y1WSG9"/>
<organism evidence="2 3">
    <name type="scientific">Alistipes communis</name>
    <dbReference type="NCBI Taxonomy" id="2585118"/>
    <lineage>
        <taxon>Bacteria</taxon>
        <taxon>Pseudomonadati</taxon>
        <taxon>Bacteroidota</taxon>
        <taxon>Bacteroidia</taxon>
        <taxon>Bacteroidales</taxon>
        <taxon>Rikenellaceae</taxon>
        <taxon>Alistipes</taxon>
    </lineage>
</organism>
<name>A0A4Y1WSG9_9BACT</name>
<dbReference type="Proteomes" id="UP000318946">
    <property type="component" value="Chromosome"/>
</dbReference>
<protein>
    <recommendedName>
        <fullName evidence="1">DUF4988 domain-containing protein</fullName>
    </recommendedName>
</protein>
<evidence type="ECO:0000313" key="3">
    <source>
        <dbReference type="Proteomes" id="UP000318946"/>
    </source>
</evidence>
<dbReference type="RefSeq" id="WP_162502275.1">
    <property type="nucleotide sequence ID" value="NZ_AP019735.1"/>
</dbReference>
<gene>
    <name evidence="2" type="ORF">A5CBH24_11250</name>
</gene>
<sequence length="717" mass="78713">MKHFILWGLTLAAVVLGGCSDDYDDTELRTGLNDLRDRVAKLETQLTKLNGEITTIDALVRKLESNVSVVKVEPGTDGKSYTIYFSDDTKAVIANGEDGAAGKDAPVIGVKEEDGVYYWAQTIDGKTTILEVDGQKLRVTAEVTPPRLSVDEEGYWEASYDGGDTWERITNAAGEPVKAVTDDGSSIQDSFFSAVTQDDGNVYFTLTDGSVITVAKRTDFYLILRKAPDVAPFVYGETKTYEIESAGVAETILTKPDGWRVALKDDVLSVTAPAADAAGFEAEGTVAVIYFDGAERSSVAKLGVVVDKSQTGVTEGDDFTIDITEVTDKSVTATVTPKDASIYYYVSAYSAAEFDEKGETAVTTELKAMFDYYVSAGYWSDYYRDMYLHSGTYAYTTPASTPLTPGQSYYLITFGLEEGASAMTVTTSVMKVPFKTTTPVVVNTKYRVTVDNITWYGAGYSVVPSDDLHYFHGIVKKSAFTGGQGQPLTDAEVAAAYVKEYENRYYDELYLNDPTTIKWTDLSSCGTQRQVVPRAWIRENELANEAIRPLVAETDYCLIAFGVDGKELRTDVAKKEFRTPAFTPTEECTFDLDVTVSRQNLSIKVTPSNKNLTYICHLDKSATYYEFETDMQYAADDLFWTKYNLEAGRTLSDELLTGDIEMKAENLWASTGYVVYAYGCTADGVITTPLTSVRVLTEAGSDTPPATAAKPRLVRVR</sequence>
<proteinExistence type="predicted"/>
<accession>A0A4Y1WSG9</accession>
<dbReference type="PROSITE" id="PS51257">
    <property type="entry name" value="PROKAR_LIPOPROTEIN"/>
    <property type="match status" value="1"/>
</dbReference>
<dbReference type="GeneID" id="78341843"/>
<evidence type="ECO:0000313" key="2">
    <source>
        <dbReference type="EMBL" id="BBL03812.1"/>
    </source>
</evidence>
<dbReference type="KEGG" id="acou:A5CBH24_11250"/>
<evidence type="ECO:0000259" key="1">
    <source>
        <dbReference type="Pfam" id="PF16378"/>
    </source>
</evidence>
<dbReference type="EMBL" id="AP019735">
    <property type="protein sequence ID" value="BBL03812.1"/>
    <property type="molecule type" value="Genomic_DNA"/>
</dbReference>
<feature type="domain" description="DUF4988" evidence="1">
    <location>
        <begin position="29"/>
        <end position="206"/>
    </location>
</feature>
<dbReference type="Pfam" id="PF16378">
    <property type="entry name" value="DUF4988"/>
    <property type="match status" value="1"/>
</dbReference>
<dbReference type="InterPro" id="IPR032149">
    <property type="entry name" value="DUF4988"/>
</dbReference>
<keyword evidence="3" id="KW-1185">Reference proteome</keyword>
<reference evidence="3" key="1">
    <citation type="submission" date="2019-06" db="EMBL/GenBank/DDBJ databases">
        <title>Alistipes onderdonkii subsp. vulgaris subsp. nov., Alistipes dispar sp. nov. and Alistipes communis sp. nov., isolated from human faeces, and creation of Alistipes onderdonkii subsp. onderdonkii subsp. nov.</title>
        <authorList>
            <person name="Sakamoto M."/>
            <person name="Ikeyama N."/>
            <person name="Ogata Y."/>
            <person name="Suda W."/>
            <person name="Iino T."/>
            <person name="Hattori M."/>
            <person name="Ohkuma M."/>
        </authorList>
    </citation>
    <scope>NUCLEOTIDE SEQUENCE [LARGE SCALE GENOMIC DNA]</scope>
    <source>
        <strain evidence="3">5CBH24</strain>
    </source>
</reference>
<dbReference type="SUPFAM" id="SSF101898">
    <property type="entry name" value="NHL repeat"/>
    <property type="match status" value="1"/>
</dbReference>